<comment type="caution">
    <text evidence="1">The sequence shown here is derived from an EMBL/GenBank/DDBJ whole genome shotgun (WGS) entry which is preliminary data.</text>
</comment>
<protein>
    <recommendedName>
        <fullName evidence="3">DNA mismatch repair protein MutS-like N-terminal domain-containing protein</fullName>
    </recommendedName>
</protein>
<proteinExistence type="predicted"/>
<accession>A0A5B3GGL5</accession>
<dbReference type="AlphaFoldDB" id="A0A5B3GGL5"/>
<evidence type="ECO:0000313" key="1">
    <source>
        <dbReference type="EMBL" id="KAA2372651.1"/>
    </source>
</evidence>
<reference evidence="1 2" key="1">
    <citation type="journal article" date="2019" name="Nat. Med.">
        <title>A library of human gut bacterial isolates paired with longitudinal multiomics data enables mechanistic microbiome research.</title>
        <authorList>
            <person name="Poyet M."/>
            <person name="Groussin M."/>
            <person name="Gibbons S.M."/>
            <person name="Avila-Pacheco J."/>
            <person name="Jiang X."/>
            <person name="Kearney S.M."/>
            <person name="Perrotta A.R."/>
            <person name="Berdy B."/>
            <person name="Zhao S."/>
            <person name="Lieberman T.D."/>
            <person name="Swanson P.K."/>
            <person name="Smith M."/>
            <person name="Roesemann S."/>
            <person name="Alexander J.E."/>
            <person name="Rich S.A."/>
            <person name="Livny J."/>
            <person name="Vlamakis H."/>
            <person name="Clish C."/>
            <person name="Bullock K."/>
            <person name="Deik A."/>
            <person name="Scott J."/>
            <person name="Pierce K.A."/>
            <person name="Xavier R.J."/>
            <person name="Alm E.J."/>
        </authorList>
    </citation>
    <scope>NUCLEOTIDE SEQUENCE [LARGE SCALE GENOMIC DNA]</scope>
    <source>
        <strain evidence="1 2">BIOML-A1</strain>
    </source>
</reference>
<name>A0A5B3GGL5_9BACT</name>
<dbReference type="RefSeq" id="WP_022062391.1">
    <property type="nucleotide sequence ID" value="NZ_AP031448.1"/>
</dbReference>
<evidence type="ECO:0000313" key="2">
    <source>
        <dbReference type="Proteomes" id="UP000322658"/>
    </source>
</evidence>
<evidence type="ECO:0008006" key="3">
    <source>
        <dbReference type="Google" id="ProtNLM"/>
    </source>
</evidence>
<organism evidence="1 2">
    <name type="scientific">Alistipes shahii</name>
    <dbReference type="NCBI Taxonomy" id="328814"/>
    <lineage>
        <taxon>Bacteria</taxon>
        <taxon>Pseudomonadati</taxon>
        <taxon>Bacteroidota</taxon>
        <taxon>Bacteroidia</taxon>
        <taxon>Bacteroidales</taxon>
        <taxon>Rikenellaceae</taxon>
        <taxon>Alistipes</taxon>
    </lineage>
</organism>
<sequence length="127" mass="15249">MNGKPNVEPAWMSLKRLVETRMIEILRKEQDNKRYIRLYGTEDYWHAFEESAFQLERLFRKGETTLFSHKDYPFPVVMVSIPDSELRAYIQQHIPVCDKHDYKKLLAAEFSAAEYRAWHEHAVKEFL</sequence>
<gene>
    <name evidence="1" type="ORF">F2Y07_13715</name>
</gene>
<dbReference type="Proteomes" id="UP000322658">
    <property type="component" value="Unassembled WGS sequence"/>
</dbReference>
<dbReference type="EMBL" id="VVXJ01000047">
    <property type="protein sequence ID" value="KAA2372651.1"/>
    <property type="molecule type" value="Genomic_DNA"/>
</dbReference>